<dbReference type="PANTHER" id="PTHR38733:SF1">
    <property type="entry name" value="TYPE IV METHYL-DIRECTED RESTRICTION ENZYME ECOKMCRBC"/>
    <property type="match status" value="1"/>
</dbReference>
<keyword evidence="1" id="KW-0540">Nuclease</keyword>
<dbReference type="InterPro" id="IPR019292">
    <property type="entry name" value="McrC"/>
</dbReference>
<reference evidence="1 2" key="1">
    <citation type="journal article" date="2024" name="Chem. Sci.">
        <title>Discovery of megapolipeptins by genome mining of a Burkholderiales bacteria collection.</title>
        <authorList>
            <person name="Paulo B.S."/>
            <person name="Recchia M.J.J."/>
            <person name="Lee S."/>
            <person name="Fergusson C.H."/>
            <person name="Romanowski S.B."/>
            <person name="Hernandez A."/>
            <person name="Krull N."/>
            <person name="Liu D.Y."/>
            <person name="Cavanagh H."/>
            <person name="Bos A."/>
            <person name="Gray C.A."/>
            <person name="Murphy B.T."/>
            <person name="Linington R.G."/>
            <person name="Eustaquio A.S."/>
        </authorList>
    </citation>
    <scope>NUCLEOTIDE SEQUENCE [LARGE SCALE GENOMIC DNA]</scope>
    <source>
        <strain evidence="1 2">RL21-008-BIB-B</strain>
    </source>
</reference>
<sequence length="356" mass="40471">MAAAPIPLRNIWLLFLYAADLARFKDLLNVQLESARNLPELVARLLVWVVQKRLRCNLSRGYQAKQAVLSRVRGRIDVLGTVTGQLLERGRVACRFEEHTMDTPRNRLVRAALDYLAKMVPDPAVAHECRTLSQSLARFGVSTQKPSRDAIASDQISRNETQDFLMVSLAKMVFEALIPSEQAGSSHALAEDANVHLVRRLFEKAVANALRMQMRPLGWQIQSGRKLRWPIDHACDAIREHLPGMQTDIELVNADQKRKLVIDTKFTQIFGATRYREEVLRSGYLYQLYTYLRTQEAELQIQGLRSEGMLLHPQLGEALDAYIDIQGHRMRFKTIDLMGSAEELERQLLAIGDTIA</sequence>
<organism evidence="1 2">
    <name type="scientific">Herbaspirillum rhizosphaerae</name>
    <dbReference type="NCBI Taxonomy" id="346179"/>
    <lineage>
        <taxon>Bacteria</taxon>
        <taxon>Pseudomonadati</taxon>
        <taxon>Pseudomonadota</taxon>
        <taxon>Betaproteobacteria</taxon>
        <taxon>Burkholderiales</taxon>
        <taxon>Oxalobacteraceae</taxon>
        <taxon>Herbaspirillum</taxon>
    </lineage>
</organism>
<keyword evidence="1" id="KW-0255">Endonuclease</keyword>
<dbReference type="PIRSF" id="PIRSF003109">
    <property type="entry name" value="McrC"/>
    <property type="match status" value="1"/>
</dbReference>
<evidence type="ECO:0000313" key="2">
    <source>
        <dbReference type="Proteomes" id="UP001629214"/>
    </source>
</evidence>
<accession>A0ABW8ZBQ9</accession>
<dbReference type="InterPro" id="IPR014407">
    <property type="entry name" value="McrC_bac"/>
</dbReference>
<dbReference type="Proteomes" id="UP001629214">
    <property type="component" value="Unassembled WGS sequence"/>
</dbReference>
<name>A0ABW8ZBQ9_9BURK</name>
<gene>
    <name evidence="1" type="ORF">PQR63_19455</name>
</gene>
<keyword evidence="1" id="KW-0378">Hydrolase</keyword>
<proteinExistence type="predicted"/>
<dbReference type="RefSeq" id="WP_408169608.1">
    <property type="nucleotide sequence ID" value="NZ_JAQQFR010000014.1"/>
</dbReference>
<dbReference type="PANTHER" id="PTHR38733">
    <property type="entry name" value="PROTEIN MCRC"/>
    <property type="match status" value="1"/>
</dbReference>
<dbReference type="GO" id="GO:0004519">
    <property type="term" value="F:endonuclease activity"/>
    <property type="evidence" value="ECO:0007669"/>
    <property type="project" value="UniProtKB-KW"/>
</dbReference>
<dbReference type="EMBL" id="JAQQFR010000014">
    <property type="protein sequence ID" value="MFL9880582.1"/>
    <property type="molecule type" value="Genomic_DNA"/>
</dbReference>
<dbReference type="Pfam" id="PF10117">
    <property type="entry name" value="McrBC"/>
    <property type="match status" value="1"/>
</dbReference>
<protein>
    <submittedName>
        <fullName evidence="1">5-methylcytosine-specific restriction endonuclease system specificity protein McrC</fullName>
    </submittedName>
</protein>
<comment type="caution">
    <text evidence="1">The sequence shown here is derived from an EMBL/GenBank/DDBJ whole genome shotgun (WGS) entry which is preliminary data.</text>
</comment>
<evidence type="ECO:0000313" key="1">
    <source>
        <dbReference type="EMBL" id="MFL9880582.1"/>
    </source>
</evidence>
<keyword evidence="2" id="KW-1185">Reference proteome</keyword>